<dbReference type="KEGG" id="tse:THMIRHAS_13420"/>
<protein>
    <submittedName>
        <fullName evidence="1">Uncharacterized protein</fullName>
    </submittedName>
</protein>
<dbReference type="EMBL" id="AP021889">
    <property type="protein sequence ID" value="BBP45969.1"/>
    <property type="molecule type" value="Genomic_DNA"/>
</dbReference>
<sequence length="199" mass="22261">MKKLLLVLVLLGTWYHFYHIDTAPSVGPGVVAGAPPYQYASESNPISLGDFILSPRTEFEAQARVLAANRSYLDRKGWLAPMAIVVGWGNMSDESVYNNVDISQFNHFYKWDNQSPSLITDQEILTSTANIHLIPATKEIKQALNQIRIGDLVTLRGTLVNVRRTTGWKWPTSTSRDDKGEDSGEILYLKALETLPARN</sequence>
<evidence type="ECO:0000313" key="2">
    <source>
        <dbReference type="Proteomes" id="UP000501726"/>
    </source>
</evidence>
<dbReference type="AlphaFoldDB" id="A0A6F8PV28"/>
<gene>
    <name evidence="1" type="ORF">THMIRHAS_13420</name>
</gene>
<reference evidence="2" key="1">
    <citation type="submission" date="2019-11" db="EMBL/GenBank/DDBJ databases">
        <title>Isolation and characterization of two novel species in the genus Thiomicrorhabdus.</title>
        <authorList>
            <person name="Mochizuki J."/>
            <person name="Kojima H."/>
            <person name="Fukui M."/>
        </authorList>
    </citation>
    <scope>NUCLEOTIDE SEQUENCE [LARGE SCALE GENOMIC DNA]</scope>
    <source>
        <strain evidence="2">aks77</strain>
    </source>
</reference>
<name>A0A6F8PV28_9GAMM</name>
<accession>A0A6F8PV28</accession>
<organism evidence="1 2">
    <name type="scientific">Thiosulfatimonas sediminis</name>
    <dbReference type="NCBI Taxonomy" id="2675054"/>
    <lineage>
        <taxon>Bacteria</taxon>
        <taxon>Pseudomonadati</taxon>
        <taxon>Pseudomonadota</taxon>
        <taxon>Gammaproteobacteria</taxon>
        <taxon>Thiotrichales</taxon>
        <taxon>Piscirickettsiaceae</taxon>
        <taxon>Thiosulfatimonas</taxon>
    </lineage>
</organism>
<dbReference type="Proteomes" id="UP000501726">
    <property type="component" value="Chromosome"/>
</dbReference>
<keyword evidence="2" id="KW-1185">Reference proteome</keyword>
<dbReference type="RefSeq" id="WP_173272148.1">
    <property type="nucleotide sequence ID" value="NZ_AP021889.1"/>
</dbReference>
<proteinExistence type="predicted"/>
<evidence type="ECO:0000313" key="1">
    <source>
        <dbReference type="EMBL" id="BBP45969.1"/>
    </source>
</evidence>